<sequence length="680" mass="75719">MSTSLSFLLLASAAHPVGPMPQQVQEPPAQQETESQRPDGGLGTQVDPAEPVDPEIIEGRRRPGYVGKLPDPVTQDNEGAVRAPPPQAFPTDQIPIPDRWRLMQTLAPVIGPQMDAAINSSILDPYHQNTYKGDRPICVGSDEERERRAAMRAAAEAAEREAAAAEGRTYNPENVTYPVGSAECWTPRFLGLEGNDWFFVVNAISDTVIEPRTFPIPVGVQTTEDPNRLDVFGSDFSPVFSQTFIFGAALIKGSTAYKPPDVEYRVTLAYNINYVDVPERRVLLVEPSRPSHRLDHYLGVQEAFFDYHIRNTSERYDFDSFRIGIQPFQADFRGFLFNDSQLGIRFFGTRDNNRFQYNVGAFWRLEKDTNSGLNAITQTPRSDFVFVANAYRQDFLIPALTSQITLAYNMNREADDVEIDRNGFPVRPALLGTLRGREYDVLYVGYNADGRIGRINLTASLYGAFGEDRNNFFTDQPADIRAFFGATELSYDRDWMRFRLSALYASGDSDPFDNVEGGYDAIFENPIFAGADTSYWIRQTIPFAGGGRAIAVNGRNGILNNLRPSKEQGQSNFNNPGLILAGVGADFDLTPEFRLSTNANHLWFEDTAVLEALRVEGSIPKDIGFDVSAAAIWRPNANQNLVFRLSAAALVAGDGFRDLFDNLGQDRVYYSVLANAVLTY</sequence>
<organism evidence="3 4">
    <name type="scientific">Erythrobacter westpacificensis</name>
    <dbReference type="NCBI Taxonomy" id="1055231"/>
    <lineage>
        <taxon>Bacteria</taxon>
        <taxon>Pseudomonadati</taxon>
        <taxon>Pseudomonadota</taxon>
        <taxon>Alphaproteobacteria</taxon>
        <taxon>Sphingomonadales</taxon>
        <taxon>Erythrobacteraceae</taxon>
        <taxon>Erythrobacter/Porphyrobacter group</taxon>
        <taxon>Erythrobacter</taxon>
    </lineage>
</organism>
<name>A0ABP9KA20_9SPHN</name>
<dbReference type="InterPro" id="IPR011250">
    <property type="entry name" value="OMP/PagP_B-barrel"/>
</dbReference>
<comment type="caution">
    <text evidence="3">The sequence shown here is derived from an EMBL/GenBank/DDBJ whole genome shotgun (WGS) entry which is preliminary data.</text>
</comment>
<accession>A0ABP9KA20</accession>
<feature type="coiled-coil region" evidence="1">
    <location>
        <begin position="141"/>
        <end position="168"/>
    </location>
</feature>
<evidence type="ECO:0000256" key="1">
    <source>
        <dbReference type="SAM" id="Coils"/>
    </source>
</evidence>
<evidence type="ECO:0000313" key="3">
    <source>
        <dbReference type="EMBL" id="GAA5054506.1"/>
    </source>
</evidence>
<evidence type="ECO:0000256" key="2">
    <source>
        <dbReference type="SAM" id="MobiDB-lite"/>
    </source>
</evidence>
<keyword evidence="4" id="KW-1185">Reference proteome</keyword>
<dbReference type="SUPFAM" id="SSF56925">
    <property type="entry name" value="OMPA-like"/>
    <property type="match status" value="1"/>
</dbReference>
<proteinExistence type="predicted"/>
<dbReference type="EMBL" id="BAABHV010000010">
    <property type="protein sequence ID" value="GAA5054506.1"/>
    <property type="molecule type" value="Genomic_DNA"/>
</dbReference>
<reference evidence="4" key="1">
    <citation type="journal article" date="2019" name="Int. J. Syst. Evol. Microbiol.">
        <title>The Global Catalogue of Microorganisms (GCM) 10K type strain sequencing project: providing services to taxonomists for standard genome sequencing and annotation.</title>
        <authorList>
            <consortium name="The Broad Institute Genomics Platform"/>
            <consortium name="The Broad Institute Genome Sequencing Center for Infectious Disease"/>
            <person name="Wu L."/>
            <person name="Ma J."/>
        </authorList>
    </citation>
    <scope>NUCLEOTIDE SEQUENCE [LARGE SCALE GENOMIC DNA]</scope>
    <source>
        <strain evidence="4">JCM 18014</strain>
    </source>
</reference>
<evidence type="ECO:0000313" key="4">
    <source>
        <dbReference type="Proteomes" id="UP001500518"/>
    </source>
</evidence>
<gene>
    <name evidence="3" type="ORF">GCM10023208_17410</name>
</gene>
<feature type="region of interest" description="Disordered" evidence="2">
    <location>
        <begin position="15"/>
        <end position="71"/>
    </location>
</feature>
<dbReference type="Proteomes" id="UP001500518">
    <property type="component" value="Unassembled WGS sequence"/>
</dbReference>
<keyword evidence="1" id="KW-0175">Coiled coil</keyword>
<protein>
    <submittedName>
        <fullName evidence="3">Uncharacterized protein</fullName>
    </submittedName>
</protein>
<feature type="compositionally biased region" description="Low complexity" evidence="2">
    <location>
        <begin position="21"/>
        <end position="33"/>
    </location>
</feature>